<evidence type="ECO:0000313" key="2">
    <source>
        <dbReference type="Proteomes" id="UP000305524"/>
    </source>
</evidence>
<dbReference type="EMBL" id="SZOD01000231">
    <property type="protein sequence ID" value="TKI85147.1"/>
    <property type="molecule type" value="Genomic_DNA"/>
</dbReference>
<reference evidence="1 2" key="1">
    <citation type="journal article" date="2019" name="Environ. Microbiol.">
        <title>An active ?-lactamase is a part of an orchestrated cell wall stress resistance network of Bacillus subtilis and related rhizosphere species.</title>
        <authorList>
            <person name="Bucher T."/>
            <person name="Keren-Paz A."/>
            <person name="Hausser J."/>
            <person name="Olender T."/>
            <person name="Cytryn E."/>
            <person name="Kolodkin-Gal I."/>
        </authorList>
    </citation>
    <scope>NUCLEOTIDE SEQUENCE [LARGE SCALE GENOMIC DNA]</scope>
    <source>
        <strain evidence="1 2">I186</strain>
    </source>
</reference>
<dbReference type="Proteomes" id="UP000305524">
    <property type="component" value="Unassembled WGS sequence"/>
</dbReference>
<organism evidence="1 2">
    <name type="scientific">Bacillus mycoides</name>
    <dbReference type="NCBI Taxonomy" id="1405"/>
    <lineage>
        <taxon>Bacteria</taxon>
        <taxon>Bacillati</taxon>
        <taxon>Bacillota</taxon>
        <taxon>Bacilli</taxon>
        <taxon>Bacillales</taxon>
        <taxon>Bacillaceae</taxon>
        <taxon>Bacillus</taxon>
        <taxon>Bacillus cereus group</taxon>
    </lineage>
</organism>
<accession>A0A4U3ABD6</accession>
<evidence type="ECO:0000313" key="1">
    <source>
        <dbReference type="EMBL" id="TKI85147.1"/>
    </source>
</evidence>
<dbReference type="RefSeq" id="WP_137057596.1">
    <property type="nucleotide sequence ID" value="NZ_SZOD01000231.1"/>
</dbReference>
<name>A0A4U3ABD6_BACMY</name>
<dbReference type="AlphaFoldDB" id="A0A4U3ABD6"/>
<proteinExistence type="predicted"/>
<gene>
    <name evidence="1" type="ORF">FC701_11230</name>
</gene>
<protein>
    <submittedName>
        <fullName evidence="1">Uncharacterized protein</fullName>
    </submittedName>
</protein>
<sequence>MKLYNQGEYISDAQLFQLYELMPSKLKKLPVEVCIAKSYEFFEKNNLSPRHEFEVKKMLEHGVDGLYYSELIVVFEDLILDRCFDGQFYWMFAYLLIHELRHCEQAYYFQHRWDIVMSDYDAGYLEKLIENESFNNENLKQLHWAEQDAYTYCYRFVVNHKKEIAKIFDLKEQPILERFDIDISMEQVWREYRKKLDLFSRCIWIVVDIFWNRKRMSKQRRLMHIKPFKYDG</sequence>
<comment type="caution">
    <text evidence="1">The sequence shown here is derived from an EMBL/GenBank/DDBJ whole genome shotgun (WGS) entry which is preliminary data.</text>
</comment>